<evidence type="ECO:0000256" key="1">
    <source>
        <dbReference type="ARBA" id="ARBA00004167"/>
    </source>
</evidence>
<dbReference type="InterPro" id="IPR002146">
    <property type="entry name" value="ATP_synth_b/b'su_bac/chlpt"/>
</dbReference>
<keyword evidence="9 15" id="KW-1133">Transmembrane helix</keyword>
<evidence type="ECO:0000256" key="10">
    <source>
        <dbReference type="ARBA" id="ARBA00023065"/>
    </source>
</evidence>
<dbReference type="NCBIfam" id="TIGR01144">
    <property type="entry name" value="ATP_synt_b"/>
    <property type="match status" value="1"/>
</dbReference>
<evidence type="ECO:0000256" key="5">
    <source>
        <dbReference type="ARBA" id="ARBA00022475"/>
    </source>
</evidence>
<organism evidence="16">
    <name type="scientific">marine metagenome</name>
    <dbReference type="NCBI Taxonomy" id="408172"/>
    <lineage>
        <taxon>unclassified sequences</taxon>
        <taxon>metagenomes</taxon>
        <taxon>ecological metagenomes</taxon>
    </lineage>
</organism>
<dbReference type="GO" id="GO:0046961">
    <property type="term" value="F:proton-transporting ATPase activity, rotational mechanism"/>
    <property type="evidence" value="ECO:0007669"/>
    <property type="project" value="TreeGrafter"/>
</dbReference>
<evidence type="ECO:0000313" key="16">
    <source>
        <dbReference type="EMBL" id="SUZ57984.1"/>
    </source>
</evidence>
<keyword evidence="10" id="KW-0406">Ion transport</keyword>
<dbReference type="InterPro" id="IPR050059">
    <property type="entry name" value="ATP_synthase_B_chain"/>
</dbReference>
<accession>A0A381NUY2</accession>
<gene>
    <name evidence="16" type="ORF">METZ01_LOCUS10838</name>
</gene>
<keyword evidence="11 15" id="KW-0472">Membrane</keyword>
<dbReference type="EMBL" id="UINC01000590">
    <property type="protein sequence ID" value="SUZ57984.1"/>
    <property type="molecule type" value="Genomic_DNA"/>
</dbReference>
<keyword evidence="14" id="KW-0175">Coiled coil</keyword>
<keyword evidence="5" id="KW-1003">Cell membrane</keyword>
<evidence type="ECO:0000256" key="14">
    <source>
        <dbReference type="SAM" id="Coils"/>
    </source>
</evidence>
<comment type="subcellular location">
    <subcellularLocation>
        <location evidence="2">Endomembrane system</location>
    </subcellularLocation>
    <subcellularLocation>
        <location evidence="1">Membrane</location>
        <topology evidence="1">Single-pass membrane protein</topology>
    </subcellularLocation>
</comment>
<keyword evidence="12" id="KW-0066">ATP synthesis</keyword>
<evidence type="ECO:0000256" key="3">
    <source>
        <dbReference type="ARBA" id="ARBA00005513"/>
    </source>
</evidence>
<keyword evidence="6" id="KW-0138">CF(0)</keyword>
<evidence type="ECO:0000256" key="12">
    <source>
        <dbReference type="ARBA" id="ARBA00023310"/>
    </source>
</evidence>
<proteinExistence type="inferred from homology"/>
<sequence>MDHYWSIPGDEVLHESTGAHGASSEQNPLVKLDPGLFIWTILTFLLLLMVLAKFAWKPLLAMLDERQKSIEESLLSAKKARQELEGISQQSEAILSKARTDAQTIVADAKSAAENLKEDIVSKAKQEADGQLEKAKNQISVEKDKALLEIRQEVVDLSINVAEKILEKNISKDDNAKIIEDSINKLKNYEA</sequence>
<dbReference type="HAMAP" id="MF_01398">
    <property type="entry name" value="ATP_synth_b_bprime"/>
    <property type="match status" value="1"/>
</dbReference>
<evidence type="ECO:0000256" key="7">
    <source>
        <dbReference type="ARBA" id="ARBA00022692"/>
    </source>
</evidence>
<dbReference type="SUPFAM" id="SSF81573">
    <property type="entry name" value="F1F0 ATP synthase subunit B, membrane domain"/>
    <property type="match status" value="1"/>
</dbReference>
<evidence type="ECO:0000256" key="15">
    <source>
        <dbReference type="SAM" id="Phobius"/>
    </source>
</evidence>
<dbReference type="InterPro" id="IPR005864">
    <property type="entry name" value="ATP_synth_F0_bsu_bac"/>
</dbReference>
<name>A0A381NUY2_9ZZZZ</name>
<keyword evidence="8" id="KW-0375">Hydrogen ion transport</keyword>
<dbReference type="AlphaFoldDB" id="A0A381NUY2"/>
<dbReference type="PANTHER" id="PTHR33445">
    <property type="entry name" value="ATP SYNTHASE SUBUNIT B', CHLOROPLASTIC"/>
    <property type="match status" value="1"/>
</dbReference>
<protein>
    <submittedName>
        <fullName evidence="16">Uncharacterized protein</fullName>
    </submittedName>
</protein>
<feature type="coiled-coil region" evidence="14">
    <location>
        <begin position="70"/>
        <end position="145"/>
    </location>
</feature>
<keyword evidence="4" id="KW-0813">Transport</keyword>
<keyword evidence="7 15" id="KW-0812">Transmembrane</keyword>
<dbReference type="PANTHER" id="PTHR33445:SF1">
    <property type="entry name" value="ATP SYNTHASE SUBUNIT B"/>
    <property type="match status" value="1"/>
</dbReference>
<comment type="similarity">
    <text evidence="3">Belongs to the ATPase B chain family.</text>
</comment>
<evidence type="ECO:0000256" key="4">
    <source>
        <dbReference type="ARBA" id="ARBA00022448"/>
    </source>
</evidence>
<comment type="function">
    <text evidence="13">F(1)F(0) ATP synthase produces ATP from ADP in the presence of a proton or sodium gradient. F-type ATPases consist of two structural domains, F(1) containing the extramembraneous catalytic core and F(0) containing the membrane proton channel, linked together by a central stalk and a peripheral stalk. During catalysis, ATP synthesis in the catalytic domain of F(1) is coupled via a rotary mechanism of the central stalk subunits to proton translocation.</text>
</comment>
<evidence type="ECO:0000256" key="2">
    <source>
        <dbReference type="ARBA" id="ARBA00004308"/>
    </source>
</evidence>
<evidence type="ECO:0000256" key="9">
    <source>
        <dbReference type="ARBA" id="ARBA00022989"/>
    </source>
</evidence>
<evidence type="ECO:0000256" key="8">
    <source>
        <dbReference type="ARBA" id="ARBA00022781"/>
    </source>
</evidence>
<feature type="transmembrane region" description="Helical" evidence="15">
    <location>
        <begin position="36"/>
        <end position="56"/>
    </location>
</feature>
<evidence type="ECO:0000256" key="6">
    <source>
        <dbReference type="ARBA" id="ARBA00022547"/>
    </source>
</evidence>
<dbReference type="Pfam" id="PF00430">
    <property type="entry name" value="ATP-synt_B"/>
    <property type="match status" value="1"/>
</dbReference>
<reference evidence="16" key="1">
    <citation type="submission" date="2018-05" db="EMBL/GenBank/DDBJ databases">
        <authorList>
            <person name="Lanie J.A."/>
            <person name="Ng W.-L."/>
            <person name="Kazmierczak K.M."/>
            <person name="Andrzejewski T.M."/>
            <person name="Davidsen T.M."/>
            <person name="Wayne K.J."/>
            <person name="Tettelin H."/>
            <person name="Glass J.I."/>
            <person name="Rusch D."/>
            <person name="Podicherti R."/>
            <person name="Tsui H.-C.T."/>
            <person name="Winkler M.E."/>
        </authorList>
    </citation>
    <scope>NUCLEOTIDE SEQUENCE</scope>
</reference>
<dbReference type="InterPro" id="IPR028987">
    <property type="entry name" value="ATP_synth_B-like_membr_sf"/>
</dbReference>
<evidence type="ECO:0000256" key="13">
    <source>
        <dbReference type="ARBA" id="ARBA00025198"/>
    </source>
</evidence>
<dbReference type="Gene3D" id="6.10.250.1580">
    <property type="match status" value="1"/>
</dbReference>
<dbReference type="GO" id="GO:0015986">
    <property type="term" value="P:proton motive force-driven ATP synthesis"/>
    <property type="evidence" value="ECO:0007669"/>
    <property type="project" value="InterPro"/>
</dbReference>
<evidence type="ECO:0000256" key="11">
    <source>
        <dbReference type="ARBA" id="ARBA00023136"/>
    </source>
</evidence>
<dbReference type="CDD" id="cd06503">
    <property type="entry name" value="ATP-synt_Fo_b"/>
    <property type="match status" value="1"/>
</dbReference>
<dbReference type="GO" id="GO:0012505">
    <property type="term" value="C:endomembrane system"/>
    <property type="evidence" value="ECO:0007669"/>
    <property type="project" value="UniProtKB-SubCell"/>
</dbReference>
<dbReference type="GO" id="GO:0045259">
    <property type="term" value="C:proton-transporting ATP synthase complex"/>
    <property type="evidence" value="ECO:0007669"/>
    <property type="project" value="UniProtKB-KW"/>
</dbReference>